<dbReference type="GeneID" id="57097609"/>
<proteinExistence type="predicted"/>
<protein>
    <submittedName>
        <fullName evidence="2">Uncharacterized protein</fullName>
    </submittedName>
</protein>
<feature type="region of interest" description="Disordered" evidence="1">
    <location>
        <begin position="30"/>
        <end position="61"/>
    </location>
</feature>
<gene>
    <name evidence="2" type="ORF">VF08_32350</name>
</gene>
<organism evidence="2 3">
    <name type="scientific">Nostoc linckia z8</name>
    <dbReference type="NCBI Taxonomy" id="1628746"/>
    <lineage>
        <taxon>Bacteria</taxon>
        <taxon>Bacillati</taxon>
        <taxon>Cyanobacteriota</taxon>
        <taxon>Cyanophyceae</taxon>
        <taxon>Nostocales</taxon>
        <taxon>Nostocaceae</taxon>
        <taxon>Nostoc</taxon>
    </lineage>
</organism>
<sequence>MVRIKVYELHPSADKELINEITAREMKTVEGGVGSNPTNRQFSNTLDPINQSTTAEPESSRINSLQEVNSLLDNFRLELDKIFRRLV</sequence>
<evidence type="ECO:0000313" key="3">
    <source>
        <dbReference type="Proteomes" id="UP000222310"/>
    </source>
</evidence>
<evidence type="ECO:0000313" key="2">
    <source>
        <dbReference type="EMBL" id="PHJ95293.1"/>
    </source>
</evidence>
<reference evidence="2 3" key="1">
    <citation type="submission" date="2015-02" db="EMBL/GenBank/DDBJ databases">
        <title>Nostoc linckia genome annotation.</title>
        <authorList>
            <person name="Zhou Z."/>
        </authorList>
    </citation>
    <scope>NUCLEOTIDE SEQUENCE [LARGE SCALE GENOMIC DNA]</scope>
    <source>
        <strain evidence="3">z8</strain>
    </source>
</reference>
<feature type="compositionally biased region" description="Polar residues" evidence="1">
    <location>
        <begin position="35"/>
        <end position="61"/>
    </location>
</feature>
<dbReference type="EMBL" id="LAHD01000147">
    <property type="protein sequence ID" value="PHJ95293.1"/>
    <property type="molecule type" value="Genomic_DNA"/>
</dbReference>
<dbReference type="Proteomes" id="UP000222310">
    <property type="component" value="Unassembled WGS sequence"/>
</dbReference>
<dbReference type="RefSeq" id="WP_099071818.1">
    <property type="nucleotide sequence ID" value="NZ_LAHD01000147.1"/>
</dbReference>
<dbReference type="AlphaFoldDB" id="A0A9Q5Z627"/>
<accession>A0A9Q5Z627</accession>
<comment type="caution">
    <text evidence="2">The sequence shown here is derived from an EMBL/GenBank/DDBJ whole genome shotgun (WGS) entry which is preliminary data.</text>
</comment>
<evidence type="ECO:0000256" key="1">
    <source>
        <dbReference type="SAM" id="MobiDB-lite"/>
    </source>
</evidence>
<name>A0A9Q5Z627_NOSLI</name>